<feature type="signal peptide" evidence="1">
    <location>
        <begin position="1"/>
        <end position="19"/>
    </location>
</feature>
<evidence type="ECO:0000313" key="3">
    <source>
        <dbReference type="Proteomes" id="UP000034350"/>
    </source>
</evidence>
<evidence type="ECO:0000256" key="1">
    <source>
        <dbReference type="SAM" id="SignalP"/>
    </source>
</evidence>
<dbReference type="AlphaFoldDB" id="A0A0F9WCN8"/>
<dbReference type="VEuPathDB" id="MicrosporidiaDB:AAJ76_2700027229"/>
<accession>A0A0F9WCN8</accession>
<name>A0A0F9WCN8_9MICR</name>
<reference evidence="2 3" key="1">
    <citation type="journal article" date="2015" name="Environ. Microbiol.">
        <title>Genome analyses suggest the presence of polyploidy and recent human-driven expansions in eight global populations of the honeybee pathogen Nosema ceranae.</title>
        <authorList>
            <person name="Pelin A."/>
            <person name="Selman M."/>
            <person name="Aris-Brosou S."/>
            <person name="Farinelli L."/>
            <person name="Corradi N."/>
        </authorList>
    </citation>
    <scope>NUCLEOTIDE SEQUENCE [LARGE SCALE GENOMIC DNA]</scope>
    <source>
        <strain evidence="2 3">PA08 1199</strain>
    </source>
</reference>
<gene>
    <name evidence="2" type="ORF">AAJ76_2700027229</name>
</gene>
<keyword evidence="1" id="KW-0732">Signal</keyword>
<proteinExistence type="predicted"/>
<dbReference type="GeneID" id="36319801"/>
<dbReference type="VEuPathDB" id="MicrosporidiaDB:G9O61_00g013350"/>
<feature type="chain" id="PRO_5002529676" evidence="1">
    <location>
        <begin position="20"/>
        <end position="254"/>
    </location>
</feature>
<sequence>MKIIALLILNVLGFKLQVAFYSIRIDESYDLFDLSLDEGLEDPRMTSIIECMIENKLVLTDYNTPMAEHCYSSDISIKEDFVKHIKNNRNVKICSSVYSLLFLANDRLVKKKDLPILITMFRIIKFKKNNWKAIERLEAKYEKIKDYFKENMAISSSLDKSFFANFTIFCNAYKVLKDFKSESLVALTKRAILFYIKDVPSIDQSDINDFLAQNEDHIFECSTKIKKVLSYLVSSLIDDFFFRENYVFFIEYLK</sequence>
<comment type="caution">
    <text evidence="2">The sequence shown here is derived from an EMBL/GenBank/DDBJ whole genome shotgun (WGS) entry which is preliminary data.</text>
</comment>
<protein>
    <submittedName>
        <fullName evidence="2">Uncharacterized protein</fullName>
    </submittedName>
</protein>
<dbReference type="EMBL" id="JPQZ01000027">
    <property type="protein sequence ID" value="KKO75241.1"/>
    <property type="molecule type" value="Genomic_DNA"/>
</dbReference>
<dbReference type="RefSeq" id="XP_024330983.1">
    <property type="nucleotide sequence ID" value="XM_024474873.1"/>
</dbReference>
<dbReference type="Proteomes" id="UP000034350">
    <property type="component" value="Unassembled WGS sequence"/>
</dbReference>
<organism evidence="2 3">
    <name type="scientific">Vairimorpha ceranae</name>
    <dbReference type="NCBI Taxonomy" id="40302"/>
    <lineage>
        <taxon>Eukaryota</taxon>
        <taxon>Fungi</taxon>
        <taxon>Fungi incertae sedis</taxon>
        <taxon>Microsporidia</taxon>
        <taxon>Nosematidae</taxon>
        <taxon>Vairimorpha</taxon>
    </lineage>
</organism>
<dbReference type="VEuPathDB" id="MicrosporidiaDB:NCER_102300"/>
<evidence type="ECO:0000313" key="2">
    <source>
        <dbReference type="EMBL" id="KKO75241.1"/>
    </source>
</evidence>
<keyword evidence="3" id="KW-1185">Reference proteome</keyword>